<evidence type="ECO:0000256" key="2">
    <source>
        <dbReference type="SAM" id="MobiDB-lite"/>
    </source>
</evidence>
<dbReference type="HOGENOM" id="CLU_1463848_0_0_1"/>
<accession>A0A0D3IN36</accession>
<dbReference type="EnsemblProtists" id="EOD12671">
    <property type="protein sequence ID" value="EOD12671"/>
    <property type="gene ID" value="EMIHUDRAFT_213437"/>
</dbReference>
<dbReference type="RefSeq" id="XP_005765100.1">
    <property type="nucleotide sequence ID" value="XM_005765043.1"/>
</dbReference>
<evidence type="ECO:0000313" key="5">
    <source>
        <dbReference type="Proteomes" id="UP000013827"/>
    </source>
</evidence>
<keyword evidence="3" id="KW-0812">Transmembrane</keyword>
<dbReference type="AlphaFoldDB" id="A0A0D3IN36"/>
<dbReference type="GeneID" id="17258770"/>
<proteinExistence type="predicted"/>
<evidence type="ECO:0000256" key="1">
    <source>
        <dbReference type="SAM" id="Coils"/>
    </source>
</evidence>
<dbReference type="KEGG" id="ehx:EMIHUDRAFT_213437"/>
<feature type="compositionally biased region" description="Low complexity" evidence="2">
    <location>
        <begin position="34"/>
        <end position="46"/>
    </location>
</feature>
<feature type="region of interest" description="Disordered" evidence="2">
    <location>
        <begin position="29"/>
        <end position="49"/>
    </location>
</feature>
<reference evidence="4" key="2">
    <citation type="submission" date="2024-10" db="UniProtKB">
        <authorList>
            <consortium name="EnsemblProtists"/>
        </authorList>
    </citation>
    <scope>IDENTIFICATION</scope>
</reference>
<keyword evidence="3" id="KW-1133">Transmembrane helix</keyword>
<dbReference type="Proteomes" id="UP000013827">
    <property type="component" value="Unassembled WGS sequence"/>
</dbReference>
<organism evidence="4 5">
    <name type="scientific">Emiliania huxleyi (strain CCMP1516)</name>
    <dbReference type="NCBI Taxonomy" id="280463"/>
    <lineage>
        <taxon>Eukaryota</taxon>
        <taxon>Haptista</taxon>
        <taxon>Haptophyta</taxon>
        <taxon>Prymnesiophyceae</taxon>
        <taxon>Isochrysidales</taxon>
        <taxon>Noelaerhabdaceae</taxon>
        <taxon>Emiliania</taxon>
    </lineage>
</organism>
<dbReference type="PaxDb" id="2903-EOD12671"/>
<name>A0A0D3IN36_EMIH1</name>
<evidence type="ECO:0000313" key="4">
    <source>
        <dbReference type="EnsemblProtists" id="EOD12671"/>
    </source>
</evidence>
<feature type="coiled-coil region" evidence="1">
    <location>
        <begin position="99"/>
        <end position="126"/>
    </location>
</feature>
<evidence type="ECO:0000256" key="3">
    <source>
        <dbReference type="SAM" id="Phobius"/>
    </source>
</evidence>
<keyword evidence="1" id="KW-0175">Coiled coil</keyword>
<keyword evidence="5" id="KW-1185">Reference proteome</keyword>
<reference evidence="5" key="1">
    <citation type="journal article" date="2013" name="Nature">
        <title>Pan genome of the phytoplankton Emiliania underpins its global distribution.</title>
        <authorList>
            <person name="Read B.A."/>
            <person name="Kegel J."/>
            <person name="Klute M.J."/>
            <person name="Kuo A."/>
            <person name="Lefebvre S.C."/>
            <person name="Maumus F."/>
            <person name="Mayer C."/>
            <person name="Miller J."/>
            <person name="Monier A."/>
            <person name="Salamov A."/>
            <person name="Young J."/>
            <person name="Aguilar M."/>
            <person name="Claverie J.M."/>
            <person name="Frickenhaus S."/>
            <person name="Gonzalez K."/>
            <person name="Herman E.K."/>
            <person name="Lin Y.C."/>
            <person name="Napier J."/>
            <person name="Ogata H."/>
            <person name="Sarno A.F."/>
            <person name="Shmutz J."/>
            <person name="Schroeder D."/>
            <person name="de Vargas C."/>
            <person name="Verret F."/>
            <person name="von Dassow P."/>
            <person name="Valentin K."/>
            <person name="Van de Peer Y."/>
            <person name="Wheeler G."/>
            <person name="Dacks J.B."/>
            <person name="Delwiche C.F."/>
            <person name="Dyhrman S.T."/>
            <person name="Glockner G."/>
            <person name="John U."/>
            <person name="Richards T."/>
            <person name="Worden A.Z."/>
            <person name="Zhang X."/>
            <person name="Grigoriev I.V."/>
            <person name="Allen A.E."/>
            <person name="Bidle K."/>
            <person name="Borodovsky M."/>
            <person name="Bowler C."/>
            <person name="Brownlee C."/>
            <person name="Cock J.M."/>
            <person name="Elias M."/>
            <person name="Gladyshev V.N."/>
            <person name="Groth M."/>
            <person name="Guda C."/>
            <person name="Hadaegh A."/>
            <person name="Iglesias-Rodriguez M.D."/>
            <person name="Jenkins J."/>
            <person name="Jones B.M."/>
            <person name="Lawson T."/>
            <person name="Leese F."/>
            <person name="Lindquist E."/>
            <person name="Lobanov A."/>
            <person name="Lomsadze A."/>
            <person name="Malik S.B."/>
            <person name="Marsh M.E."/>
            <person name="Mackinder L."/>
            <person name="Mock T."/>
            <person name="Mueller-Roeber B."/>
            <person name="Pagarete A."/>
            <person name="Parker M."/>
            <person name="Probert I."/>
            <person name="Quesneville H."/>
            <person name="Raines C."/>
            <person name="Rensing S.A."/>
            <person name="Riano-Pachon D.M."/>
            <person name="Richier S."/>
            <person name="Rokitta S."/>
            <person name="Shiraiwa Y."/>
            <person name="Soanes D.M."/>
            <person name="van der Giezen M."/>
            <person name="Wahlund T.M."/>
            <person name="Williams B."/>
            <person name="Wilson W."/>
            <person name="Wolfe G."/>
            <person name="Wurch L.L."/>
        </authorList>
    </citation>
    <scope>NUCLEOTIDE SEQUENCE</scope>
</reference>
<feature type="transmembrane region" description="Helical" evidence="3">
    <location>
        <begin position="127"/>
        <end position="146"/>
    </location>
</feature>
<keyword evidence="3" id="KW-0472">Membrane</keyword>
<sequence>MACRRHRLLLLLPDRVVPALRRGVGAAPARHCSGATTAPGAPVGTAAKKKKDNYSDAQYGLKHGGSEESHAQQMNAMGSGRYAYLNDFYKDLNKGPVKLDFAEKPMSEKERQAEEARAEAAAMMSRAMVGGGVLVLAFFGTCWQLTKWYFGIKSVWEFNEVMQKVSNDAKDSMVGRQLSELRHEA</sequence>
<protein>
    <submittedName>
        <fullName evidence="4">Uncharacterized protein</fullName>
    </submittedName>
</protein>